<evidence type="ECO:0000313" key="2">
    <source>
        <dbReference type="Proteomes" id="UP000707245"/>
    </source>
</evidence>
<dbReference type="EMBL" id="RRZA01000098">
    <property type="protein sequence ID" value="MBE0459670.1"/>
    <property type="molecule type" value="Genomic_DNA"/>
</dbReference>
<keyword evidence="2" id="KW-1185">Reference proteome</keyword>
<dbReference type="Proteomes" id="UP000707245">
    <property type="component" value="Unassembled WGS sequence"/>
</dbReference>
<name>A0ABR9FS78_9GAMM</name>
<organism evidence="1 2">
    <name type="scientific">Pseudoalteromonas prydzensis</name>
    <dbReference type="NCBI Taxonomy" id="182141"/>
    <lineage>
        <taxon>Bacteria</taxon>
        <taxon>Pseudomonadati</taxon>
        <taxon>Pseudomonadota</taxon>
        <taxon>Gammaproteobacteria</taxon>
        <taxon>Alteromonadales</taxon>
        <taxon>Pseudoalteromonadaceae</taxon>
        <taxon>Pseudoalteromonas</taxon>
    </lineage>
</organism>
<dbReference type="RefSeq" id="WP_192543019.1">
    <property type="nucleotide sequence ID" value="NZ_JBQDLW010000117.1"/>
</dbReference>
<gene>
    <name evidence="1" type="ORF">EI167_20000</name>
</gene>
<proteinExistence type="predicted"/>
<reference evidence="1 2" key="1">
    <citation type="submission" date="2020-07" db="EMBL/GenBank/DDBJ databases">
        <title>Halophilic bacteria isolated from french cheeses.</title>
        <authorList>
            <person name="Kothe C.I."/>
            <person name="Farah-Kraiem B."/>
            <person name="Renault P."/>
            <person name="Dridi B."/>
        </authorList>
    </citation>
    <scope>NUCLEOTIDE SEQUENCE [LARGE SCALE GENOMIC DNA]</scope>
    <source>
        <strain evidence="1 2">FME14</strain>
    </source>
</reference>
<sequence>MSETKSQLIYALGLVLLLAIVIAGPFIQKKLEPDAVVMKASPCDLQQGACTAAWEDMSLTLTMGPTPLIALRPIDVGLVLKGVPEQHTVKLRLQGAEMYMGEIRSTLSPKPNMPGLFTGKTYLSICTDIHMIWRATVFIQTPTQLYAAHFNFAAQ</sequence>
<evidence type="ECO:0000313" key="1">
    <source>
        <dbReference type="EMBL" id="MBE0459670.1"/>
    </source>
</evidence>
<comment type="caution">
    <text evidence="1">The sequence shown here is derived from an EMBL/GenBank/DDBJ whole genome shotgun (WGS) entry which is preliminary data.</text>
</comment>
<protein>
    <submittedName>
        <fullName evidence="1">Uncharacterized protein</fullName>
    </submittedName>
</protein>
<accession>A0ABR9FS78</accession>